<organism evidence="1 2">
    <name type="scientific">Phytoactinopolyspora halotolerans</name>
    <dbReference type="NCBI Taxonomy" id="1981512"/>
    <lineage>
        <taxon>Bacteria</taxon>
        <taxon>Bacillati</taxon>
        <taxon>Actinomycetota</taxon>
        <taxon>Actinomycetes</taxon>
        <taxon>Jiangellales</taxon>
        <taxon>Jiangellaceae</taxon>
        <taxon>Phytoactinopolyspora</taxon>
    </lineage>
</organism>
<dbReference type="Proteomes" id="UP000475214">
    <property type="component" value="Unassembled WGS sequence"/>
</dbReference>
<dbReference type="Gene3D" id="3.30.530.20">
    <property type="match status" value="1"/>
</dbReference>
<evidence type="ECO:0000313" key="2">
    <source>
        <dbReference type="Proteomes" id="UP000475214"/>
    </source>
</evidence>
<name>A0A6L9S825_9ACTN</name>
<proteinExistence type="predicted"/>
<dbReference type="RefSeq" id="WP_163739418.1">
    <property type="nucleotide sequence ID" value="NZ_JAAGOA010000010.1"/>
</dbReference>
<dbReference type="InterPro" id="IPR023393">
    <property type="entry name" value="START-like_dom_sf"/>
</dbReference>
<protein>
    <submittedName>
        <fullName evidence="1">Uncharacterized protein</fullName>
    </submittedName>
</protein>
<gene>
    <name evidence="1" type="ORF">G1H10_15690</name>
</gene>
<dbReference type="AlphaFoldDB" id="A0A6L9S825"/>
<keyword evidence="2" id="KW-1185">Reference proteome</keyword>
<evidence type="ECO:0000313" key="1">
    <source>
        <dbReference type="EMBL" id="NEE01615.1"/>
    </source>
</evidence>
<comment type="caution">
    <text evidence="1">The sequence shown here is derived from an EMBL/GenBank/DDBJ whole genome shotgun (WGS) entry which is preliminary data.</text>
</comment>
<dbReference type="EMBL" id="JAAGOA010000010">
    <property type="protein sequence ID" value="NEE01615.1"/>
    <property type="molecule type" value="Genomic_DNA"/>
</dbReference>
<dbReference type="SUPFAM" id="SSF55961">
    <property type="entry name" value="Bet v1-like"/>
    <property type="match status" value="1"/>
</dbReference>
<sequence>MPHVKITGEREIGVRPSVVWDRLATILSAQGSSLRPGGVFALKNPATEVHGGNPDRLRLVSVQRHRQLVLETTGAANAGWRAHIDLASSARGTLVRLRAELRLPGGLLLTAARWIFRRRYRRICADAAAYVLSEIELLATDGHAPKPRNPLRHLPFAGDRFEAHNDEAESRPLLLHLYESAKATED</sequence>
<reference evidence="1 2" key="1">
    <citation type="submission" date="2020-02" db="EMBL/GenBank/DDBJ databases">
        <authorList>
            <person name="Li X.-J."/>
            <person name="Han X.-M."/>
        </authorList>
    </citation>
    <scope>NUCLEOTIDE SEQUENCE [LARGE SCALE GENOMIC DNA]</scope>
    <source>
        <strain evidence="1 2">CCTCC AB 2017055</strain>
    </source>
</reference>
<accession>A0A6L9S825</accession>